<keyword evidence="3" id="KW-1185">Reference proteome</keyword>
<organism evidence="2 3">
    <name type="scientific">Polarella glacialis</name>
    <name type="common">Dinoflagellate</name>
    <dbReference type="NCBI Taxonomy" id="89957"/>
    <lineage>
        <taxon>Eukaryota</taxon>
        <taxon>Sar</taxon>
        <taxon>Alveolata</taxon>
        <taxon>Dinophyceae</taxon>
        <taxon>Suessiales</taxon>
        <taxon>Suessiaceae</taxon>
        <taxon>Polarella</taxon>
    </lineage>
</organism>
<gene>
    <name evidence="2" type="ORF">PGLA1383_LOCUS16549</name>
</gene>
<sequence length="247" mass="27310">MWKLAALLVLCLGLVGTATDVEPTALDSDDECVAGEGCALSALQVNSRSSSTEASDDVKKDLTSSQKEAFNMSLSADNVLILELWNNLSVLDVQVNETMQKVGVAAGSPVIWNAKFLLVEENSQASSGRRRGKDFPPRARFVLKQLEYVQTEIDMLWKMLTKISRMDYGIRNAIKSHPDGPPNKAALLDIRSHNSSSQKPLVAKDDYYLYKKYYNMVSEISDAQNKTEELRADVSGTAALAEAWMKR</sequence>
<dbReference type="AlphaFoldDB" id="A0A813EFW9"/>
<dbReference type="EMBL" id="CAJNNV010010069">
    <property type="protein sequence ID" value="CAE8598137.1"/>
    <property type="molecule type" value="Genomic_DNA"/>
</dbReference>
<feature type="chain" id="PRO_5032803112" evidence="1">
    <location>
        <begin position="19"/>
        <end position="247"/>
    </location>
</feature>
<dbReference type="Proteomes" id="UP000654075">
    <property type="component" value="Unassembled WGS sequence"/>
</dbReference>
<dbReference type="OMA" id="KISRMDY"/>
<evidence type="ECO:0000313" key="2">
    <source>
        <dbReference type="EMBL" id="CAE8598137.1"/>
    </source>
</evidence>
<evidence type="ECO:0000256" key="1">
    <source>
        <dbReference type="SAM" id="SignalP"/>
    </source>
</evidence>
<comment type="caution">
    <text evidence="2">The sequence shown here is derived from an EMBL/GenBank/DDBJ whole genome shotgun (WGS) entry which is preliminary data.</text>
</comment>
<feature type="signal peptide" evidence="1">
    <location>
        <begin position="1"/>
        <end position="18"/>
    </location>
</feature>
<keyword evidence="1" id="KW-0732">Signal</keyword>
<accession>A0A813EFW9</accession>
<protein>
    <submittedName>
        <fullName evidence="2">Uncharacterized protein</fullName>
    </submittedName>
</protein>
<name>A0A813EFW9_POLGL</name>
<proteinExistence type="predicted"/>
<evidence type="ECO:0000313" key="3">
    <source>
        <dbReference type="Proteomes" id="UP000654075"/>
    </source>
</evidence>
<reference evidence="2" key="1">
    <citation type="submission" date="2021-02" db="EMBL/GenBank/DDBJ databases">
        <authorList>
            <person name="Dougan E. K."/>
            <person name="Rhodes N."/>
            <person name="Thang M."/>
            <person name="Chan C."/>
        </authorList>
    </citation>
    <scope>NUCLEOTIDE SEQUENCE</scope>
</reference>